<reference evidence="2 3" key="1">
    <citation type="submission" date="2018-06" db="EMBL/GenBank/DDBJ databases">
        <authorList>
            <person name="Strepis N."/>
        </authorList>
    </citation>
    <scope>NUCLEOTIDE SEQUENCE [LARGE SCALE GENOMIC DNA]</scope>
    <source>
        <strain evidence="2">LUCI</strain>
    </source>
</reference>
<dbReference type="OrthoDB" id="1684060at2"/>
<gene>
    <name evidence="2" type="ORF">LUCI_0987</name>
</gene>
<feature type="region of interest" description="Disordered" evidence="1">
    <location>
        <begin position="47"/>
        <end position="66"/>
    </location>
</feature>
<keyword evidence="3" id="KW-1185">Reference proteome</keyword>
<protein>
    <submittedName>
        <fullName evidence="2">Uncharacterized protein</fullName>
    </submittedName>
</protein>
<dbReference type="RefSeq" id="WP_122626751.1">
    <property type="nucleotide sequence ID" value="NZ_UPPP01000059.1"/>
</dbReference>
<dbReference type="Proteomes" id="UP000277811">
    <property type="component" value="Unassembled WGS sequence"/>
</dbReference>
<evidence type="ECO:0000256" key="1">
    <source>
        <dbReference type="SAM" id="MobiDB-lite"/>
    </source>
</evidence>
<evidence type="ECO:0000313" key="2">
    <source>
        <dbReference type="EMBL" id="VBB05776.1"/>
    </source>
</evidence>
<evidence type="ECO:0000313" key="3">
    <source>
        <dbReference type="Proteomes" id="UP000277811"/>
    </source>
</evidence>
<name>A0A498QZV7_9FIRM</name>
<dbReference type="AlphaFoldDB" id="A0A498QZV7"/>
<feature type="compositionally biased region" description="Low complexity" evidence="1">
    <location>
        <begin position="57"/>
        <end position="66"/>
    </location>
</feature>
<proteinExistence type="predicted"/>
<feature type="compositionally biased region" description="Basic and acidic residues" evidence="1">
    <location>
        <begin position="1"/>
        <end position="10"/>
    </location>
</feature>
<organism evidence="2 3">
    <name type="scientific">Lucifera butyrica</name>
    <dbReference type="NCBI Taxonomy" id="1351585"/>
    <lineage>
        <taxon>Bacteria</taxon>
        <taxon>Bacillati</taxon>
        <taxon>Bacillota</taxon>
        <taxon>Negativicutes</taxon>
        <taxon>Veillonellales</taxon>
        <taxon>Veillonellaceae</taxon>
        <taxon>Lucifera</taxon>
    </lineage>
</organism>
<dbReference type="EMBL" id="UPPP01000059">
    <property type="protein sequence ID" value="VBB05776.1"/>
    <property type="molecule type" value="Genomic_DNA"/>
</dbReference>
<sequence>MGKVMSEETKNQLAHDLGFGEKVEDGDWSDVTTGEVGSMIREAIKRGEQAMAEEAKANGAAHQNAE</sequence>
<feature type="region of interest" description="Disordered" evidence="1">
    <location>
        <begin position="1"/>
        <end position="31"/>
    </location>
</feature>
<feature type="compositionally biased region" description="Basic and acidic residues" evidence="1">
    <location>
        <begin position="47"/>
        <end position="56"/>
    </location>
</feature>
<accession>A0A498QZV7</accession>